<dbReference type="FunFam" id="3.90.80.10:FF:000003">
    <property type="entry name" value="Inorganic pyrophosphatase"/>
    <property type="match status" value="1"/>
</dbReference>
<dbReference type="GO" id="GO:0000287">
    <property type="term" value="F:magnesium ion binding"/>
    <property type="evidence" value="ECO:0007669"/>
    <property type="project" value="UniProtKB-UniRule"/>
</dbReference>
<keyword evidence="10" id="KW-1185">Reference proteome</keyword>
<dbReference type="SUPFAM" id="SSF50324">
    <property type="entry name" value="Inorganic pyrophosphatase"/>
    <property type="match status" value="1"/>
</dbReference>
<feature type="binding site" evidence="7">
    <location>
        <position position="8"/>
    </location>
    <ligand>
        <name>Mg(2+)</name>
        <dbReference type="ChEBI" id="CHEBI:18420"/>
        <label>2</label>
    </ligand>
</feature>
<evidence type="ECO:0000256" key="3">
    <source>
        <dbReference type="ARBA" id="ARBA00022723"/>
    </source>
</evidence>
<dbReference type="Proteomes" id="UP000234462">
    <property type="component" value="Unassembled WGS sequence"/>
</dbReference>
<proteinExistence type="inferred from homology"/>
<dbReference type="InterPro" id="IPR008162">
    <property type="entry name" value="Pyrophosphatase"/>
</dbReference>
<evidence type="ECO:0000256" key="2">
    <source>
        <dbReference type="ARBA" id="ARBA00022490"/>
    </source>
</evidence>
<evidence type="ECO:0000256" key="5">
    <source>
        <dbReference type="ARBA" id="ARBA00022842"/>
    </source>
</evidence>
<feature type="compositionally biased region" description="Basic and acidic residues" evidence="8">
    <location>
        <begin position="157"/>
        <end position="168"/>
    </location>
</feature>
<protein>
    <recommendedName>
        <fullName evidence="7">Inorganic pyrophosphatase</fullName>
        <ecNumber evidence="7">3.6.1.1</ecNumber>
    </recommendedName>
    <alternativeName>
        <fullName evidence="7">Pyrophosphate phospho-hydrolase</fullName>
        <shortName evidence="7">PPase</shortName>
    </alternativeName>
</protein>
<dbReference type="OrthoDB" id="5187599at2"/>
<name>A0A2H1L1B9_9MICO</name>
<feature type="binding site" evidence="7">
    <location>
        <position position="42"/>
    </location>
    <ligand>
        <name>substrate</name>
    </ligand>
</feature>
<comment type="similarity">
    <text evidence="7">Belongs to the PPase family.</text>
</comment>
<evidence type="ECO:0000256" key="1">
    <source>
        <dbReference type="ARBA" id="ARBA00001946"/>
    </source>
</evidence>
<keyword evidence="2 7" id="KW-0963">Cytoplasm</keyword>
<feature type="region of interest" description="Disordered" evidence="8">
    <location>
        <begin position="157"/>
        <end position="179"/>
    </location>
</feature>
<sequence>MELLATIEIPAGSRNKYEVDHETGRLKLDRYLFTAMSYPTDYGYFDDTLGEDGDPLDVLVLLHESVVPGCLVDARPIGVFRMEDEAGGDDKVLAVLGGDHRFDHIQDIEDIPTYRLEEIAHFFARYKDLEKGKYVKGHEWAGKDEAERIVTESIERFKAEGHPNEAHEAAGAQRGDLDS</sequence>
<evidence type="ECO:0000256" key="4">
    <source>
        <dbReference type="ARBA" id="ARBA00022801"/>
    </source>
</evidence>
<dbReference type="GO" id="GO:0005737">
    <property type="term" value="C:cytoplasm"/>
    <property type="evidence" value="ECO:0007669"/>
    <property type="project" value="UniProtKB-SubCell"/>
</dbReference>
<evidence type="ECO:0000256" key="7">
    <source>
        <dbReference type="HAMAP-Rule" id="MF_00209"/>
    </source>
</evidence>
<comment type="cofactor">
    <cofactor evidence="1 7">
        <name>Mg(2+)</name>
        <dbReference type="ChEBI" id="CHEBI:18420"/>
    </cofactor>
</comment>
<evidence type="ECO:0000313" key="9">
    <source>
        <dbReference type="EMBL" id="SMY10580.1"/>
    </source>
</evidence>
<comment type="catalytic activity">
    <reaction evidence="6 7">
        <text>diphosphate + H2O = 2 phosphate + H(+)</text>
        <dbReference type="Rhea" id="RHEA:24576"/>
        <dbReference type="ChEBI" id="CHEBI:15377"/>
        <dbReference type="ChEBI" id="CHEBI:15378"/>
        <dbReference type="ChEBI" id="CHEBI:33019"/>
        <dbReference type="ChEBI" id="CHEBI:43474"/>
        <dbReference type="EC" id="3.6.1.1"/>
    </reaction>
</comment>
<dbReference type="GO" id="GO:0004427">
    <property type="term" value="F:inorganic diphosphate phosphatase activity"/>
    <property type="evidence" value="ECO:0007669"/>
    <property type="project" value="UniProtKB-UniRule"/>
</dbReference>
<feature type="binding site" evidence="7">
    <location>
        <position position="84"/>
    </location>
    <ligand>
        <name>Mg(2+)</name>
        <dbReference type="ChEBI" id="CHEBI:18420"/>
        <label>3</label>
    </ligand>
</feature>
<feature type="binding site" evidence="7">
    <location>
        <position position="57"/>
    </location>
    <ligand>
        <name>Mg(2+)</name>
        <dbReference type="ChEBI" id="CHEBI:18420"/>
        <label>1</label>
    </ligand>
</feature>
<feature type="active site" description="Proton acceptor" evidence="7">
    <location>
        <position position="89"/>
    </location>
</feature>
<dbReference type="EMBL" id="FXZM01000001">
    <property type="protein sequence ID" value="SMY10580.1"/>
    <property type="molecule type" value="Genomic_DNA"/>
</dbReference>
<feature type="binding site" evidence="7">
    <location>
        <position position="30"/>
    </location>
    <ligand>
        <name>substrate</name>
    </ligand>
</feature>
<keyword evidence="3 7" id="KW-0479">Metal-binding</keyword>
<dbReference type="Pfam" id="PF00719">
    <property type="entry name" value="Pyrophosphatase"/>
    <property type="match status" value="1"/>
</dbReference>
<reference evidence="10" key="1">
    <citation type="submission" date="2017-03" db="EMBL/GenBank/DDBJ databases">
        <authorList>
            <person name="Monnet C."/>
        </authorList>
    </citation>
    <scope>NUCLEOTIDE SEQUENCE [LARGE SCALE GENOMIC DNA]</scope>
    <source>
        <strain evidence="10">SJ5-8</strain>
    </source>
</reference>
<evidence type="ECO:0000256" key="6">
    <source>
        <dbReference type="ARBA" id="ARBA00047820"/>
    </source>
</evidence>
<organism evidence="9 10">
    <name type="scientific">Brevibacterium jeotgali</name>
    <dbReference type="NCBI Taxonomy" id="1262550"/>
    <lineage>
        <taxon>Bacteria</taxon>
        <taxon>Bacillati</taxon>
        <taxon>Actinomycetota</taxon>
        <taxon>Actinomycetes</taxon>
        <taxon>Micrococcales</taxon>
        <taxon>Brevibacteriaceae</taxon>
        <taxon>Brevibacterium</taxon>
    </lineage>
</organism>
<comment type="function">
    <text evidence="7">Catalyzes the hydrolysis of inorganic pyrophosphate (PPi) forming two phosphate ions.</text>
</comment>
<dbReference type="PROSITE" id="PS00387">
    <property type="entry name" value="PPASE"/>
    <property type="match status" value="1"/>
</dbReference>
<dbReference type="PANTHER" id="PTHR10286">
    <property type="entry name" value="INORGANIC PYROPHOSPHATASE"/>
    <property type="match status" value="1"/>
</dbReference>
<keyword evidence="4 7" id="KW-0378">Hydrolase</keyword>
<feature type="binding site" evidence="7">
    <location>
        <position position="57"/>
    </location>
    <ligand>
        <name>Mg(2+)</name>
        <dbReference type="ChEBI" id="CHEBI:18420"/>
        <label>2</label>
    </ligand>
</feature>
<dbReference type="InterPro" id="IPR036649">
    <property type="entry name" value="Pyrophosphatase_sf"/>
</dbReference>
<feature type="binding site" evidence="7">
    <location>
        <position position="89"/>
    </location>
    <ligand>
        <name>Mg(2+)</name>
        <dbReference type="ChEBI" id="CHEBI:18420"/>
        <label>3</label>
    </ligand>
</feature>
<evidence type="ECO:0000313" key="10">
    <source>
        <dbReference type="Proteomes" id="UP000234462"/>
    </source>
</evidence>
<dbReference type="EC" id="3.6.1.1" evidence="7"/>
<comment type="subcellular location">
    <subcellularLocation>
        <location evidence="7">Cytoplasm</location>
    </subcellularLocation>
</comment>
<feature type="binding site" evidence="7">
    <location>
        <position position="16"/>
    </location>
    <ligand>
        <name>substrate</name>
    </ligand>
</feature>
<dbReference type="CDD" id="cd00412">
    <property type="entry name" value="pyrophosphatase"/>
    <property type="match status" value="1"/>
</dbReference>
<feature type="binding site" evidence="7">
    <location>
        <position position="126"/>
    </location>
    <ligand>
        <name>substrate</name>
    </ligand>
</feature>
<dbReference type="RefSeq" id="WP_101586860.1">
    <property type="nucleotide sequence ID" value="NZ_FXZM01000001.1"/>
</dbReference>
<dbReference type="GO" id="GO:0006796">
    <property type="term" value="P:phosphate-containing compound metabolic process"/>
    <property type="evidence" value="ECO:0007669"/>
    <property type="project" value="InterPro"/>
</dbReference>
<gene>
    <name evidence="7" type="primary">ppa</name>
    <name evidence="9" type="ORF">BJEO58_00150</name>
</gene>
<feature type="binding site" evidence="7">
    <location>
        <position position="89"/>
    </location>
    <ligand>
        <name>Mg(2+)</name>
        <dbReference type="ChEBI" id="CHEBI:18420"/>
        <label>1</label>
    </ligand>
</feature>
<dbReference type="AlphaFoldDB" id="A0A2H1L1B9"/>
<dbReference type="HAMAP" id="MF_00209">
    <property type="entry name" value="Inorganic_PPase"/>
    <property type="match status" value="1"/>
</dbReference>
<comment type="subunit">
    <text evidence="7">Homohexamer.</text>
</comment>
<accession>A0A2H1L1B9</accession>
<evidence type="ECO:0000256" key="8">
    <source>
        <dbReference type="SAM" id="MobiDB-lite"/>
    </source>
</evidence>
<dbReference type="Gene3D" id="3.90.80.10">
    <property type="entry name" value="Inorganic pyrophosphatase"/>
    <property type="match status" value="1"/>
</dbReference>
<keyword evidence="5 7" id="KW-0460">Magnesium</keyword>
<feature type="binding site" evidence="7">
    <location>
        <position position="52"/>
    </location>
    <ligand>
        <name>Mg(2+)</name>
        <dbReference type="ChEBI" id="CHEBI:18420"/>
        <label>1</label>
    </ligand>
</feature>